<dbReference type="RefSeq" id="WP_231482255.1">
    <property type="nucleotide sequence ID" value="NZ_BAAAZO010000004.1"/>
</dbReference>
<accession>A0ABP6ZMM1</accession>
<evidence type="ECO:0000313" key="3">
    <source>
        <dbReference type="Proteomes" id="UP001501074"/>
    </source>
</evidence>
<protein>
    <submittedName>
        <fullName evidence="2">Class I SAM-dependent methyltransferase</fullName>
    </submittedName>
</protein>
<dbReference type="GO" id="GO:0032259">
    <property type="term" value="P:methylation"/>
    <property type="evidence" value="ECO:0007669"/>
    <property type="project" value="UniProtKB-KW"/>
</dbReference>
<keyword evidence="2" id="KW-0808">Transferase</keyword>
<gene>
    <name evidence="2" type="ORF">GCM10022223_28770</name>
</gene>
<feature type="region of interest" description="Disordered" evidence="1">
    <location>
        <begin position="322"/>
        <end position="354"/>
    </location>
</feature>
<dbReference type="Gene3D" id="3.40.50.150">
    <property type="entry name" value="Vaccinia Virus protein VP39"/>
    <property type="match status" value="1"/>
</dbReference>
<feature type="compositionally biased region" description="Basic and acidic residues" evidence="1">
    <location>
        <begin position="340"/>
        <end position="354"/>
    </location>
</feature>
<reference evidence="3" key="1">
    <citation type="journal article" date="2019" name="Int. J. Syst. Evol. Microbiol.">
        <title>The Global Catalogue of Microorganisms (GCM) 10K type strain sequencing project: providing services to taxonomists for standard genome sequencing and annotation.</title>
        <authorList>
            <consortium name="The Broad Institute Genomics Platform"/>
            <consortium name="The Broad Institute Genome Sequencing Center for Infectious Disease"/>
            <person name="Wu L."/>
            <person name="Ma J."/>
        </authorList>
    </citation>
    <scope>NUCLEOTIDE SEQUENCE [LARGE SCALE GENOMIC DNA]</scope>
    <source>
        <strain evidence="3">JCM 16902</strain>
    </source>
</reference>
<organism evidence="2 3">
    <name type="scientific">Kineosporia mesophila</name>
    <dbReference type="NCBI Taxonomy" id="566012"/>
    <lineage>
        <taxon>Bacteria</taxon>
        <taxon>Bacillati</taxon>
        <taxon>Actinomycetota</taxon>
        <taxon>Actinomycetes</taxon>
        <taxon>Kineosporiales</taxon>
        <taxon>Kineosporiaceae</taxon>
        <taxon>Kineosporia</taxon>
    </lineage>
</organism>
<comment type="caution">
    <text evidence="2">The sequence shown here is derived from an EMBL/GenBank/DDBJ whole genome shotgun (WGS) entry which is preliminary data.</text>
</comment>
<evidence type="ECO:0000256" key="1">
    <source>
        <dbReference type="SAM" id="MobiDB-lite"/>
    </source>
</evidence>
<evidence type="ECO:0000313" key="2">
    <source>
        <dbReference type="EMBL" id="GAA3610929.1"/>
    </source>
</evidence>
<proteinExistence type="predicted"/>
<dbReference type="SUPFAM" id="SSF53335">
    <property type="entry name" value="S-adenosyl-L-methionine-dependent methyltransferases"/>
    <property type="match status" value="1"/>
</dbReference>
<dbReference type="GO" id="GO:0008168">
    <property type="term" value="F:methyltransferase activity"/>
    <property type="evidence" value="ECO:0007669"/>
    <property type="project" value="UniProtKB-KW"/>
</dbReference>
<keyword evidence="2" id="KW-0489">Methyltransferase</keyword>
<sequence length="354" mass="38732">MAQRWAQDTTARALRPVLTVLDRRIERLARRRARQVLSESTEVLDLRTEMLQLRTELEKMRAQVRIPGYAVDLLLGSQGRRSTRLISEERLRQLASQIAEATNAPDAYGRVVQAYRTLFELELRGVGRLAGGAPNILGKLATTPLLNPPNGEILEIGTLFGLFSGGMARQISRIGLSYQLTIIDPLADVQLQVTELKADTSGSPVTETVVRENLSLAGVDSKRVRLVKGFSEDPKIQAKVSDRQYGVIVIDGDHSAEGVANDLRFAEKIVAPGGIVVLDDFGDKNWPGVEEATRAHLAGGTRFEVAGVVATSAFLRAAPVATKDTTKGKKPESITIPEARTADLTELERQNQHR</sequence>
<dbReference type="Proteomes" id="UP001501074">
    <property type="component" value="Unassembled WGS sequence"/>
</dbReference>
<name>A0ABP6ZMM1_9ACTN</name>
<keyword evidence="3" id="KW-1185">Reference proteome</keyword>
<dbReference type="EMBL" id="BAAAZO010000004">
    <property type="protein sequence ID" value="GAA3610929.1"/>
    <property type="molecule type" value="Genomic_DNA"/>
</dbReference>
<dbReference type="InterPro" id="IPR029063">
    <property type="entry name" value="SAM-dependent_MTases_sf"/>
</dbReference>
<dbReference type="Pfam" id="PF13578">
    <property type="entry name" value="Methyltransf_24"/>
    <property type="match status" value="1"/>
</dbReference>